<evidence type="ECO:0000256" key="10">
    <source>
        <dbReference type="RuleBase" id="RU046427"/>
    </source>
</evidence>
<evidence type="ECO:0000256" key="6">
    <source>
        <dbReference type="ARBA" id="ARBA00023136"/>
    </source>
</evidence>
<evidence type="ECO:0000256" key="5">
    <source>
        <dbReference type="ARBA" id="ARBA00023040"/>
    </source>
</evidence>
<feature type="transmembrane region" description="Helical" evidence="10">
    <location>
        <begin position="310"/>
        <end position="335"/>
    </location>
</feature>
<dbReference type="PRINTS" id="PR00237">
    <property type="entry name" value="GPCRRHODOPSN"/>
</dbReference>
<dbReference type="STRING" id="195883.A0A482WG15"/>
<feature type="transmembrane region" description="Helical" evidence="10">
    <location>
        <begin position="202"/>
        <end position="223"/>
    </location>
</feature>
<feature type="transmembrane region" description="Helical" evidence="10">
    <location>
        <begin position="122"/>
        <end position="140"/>
    </location>
</feature>
<evidence type="ECO:0000256" key="2">
    <source>
        <dbReference type="ARBA" id="ARBA00022475"/>
    </source>
</evidence>
<dbReference type="InterPro" id="IPR052665">
    <property type="entry name" value="Neuropeptide-GPCR"/>
</dbReference>
<comment type="similarity">
    <text evidence="10">Belongs to the G-protein coupled receptor 1 family. Vasopressin/oxytocin receptor subfamily.</text>
</comment>
<dbReference type="AlphaFoldDB" id="A0A482WG15"/>
<sequence>MFPDKYNVLKTVTIEQIVSSFTPVLSRPGSDENVLADESYGCEISPQSDGRPHEGANPVMMGRNCTSWSCVPGNDTDINSFYFYETEQFAILWALFGLIVVGNSGVLIALRCGHRRKSRMNFFIMQLALADLCVGLLSVLTDIIWRSTIVWNAGNTACKIVKFSQALVTYSSTYVLVALSIDRYYAIKYPMNLSGSWRRARVLVSMAWLLATVLSIPIAILYRERVIQGRLQCWIEFAEPWQWQVYMTLVATAIFVAPAFLISVCYALIVTTIWAKSKLFSIKPTNDDTRRASSRGIIPQAKVKTVKMTFIIVLAFVLCWSPYIVFDLLQVYGYIPRTQTNIAVASLIQSLAPLNSAANPLIYCLFSASKATR</sequence>
<keyword evidence="9 10" id="KW-0807">Transducer</keyword>
<feature type="transmembrane region" description="Helical" evidence="10">
    <location>
        <begin position="90"/>
        <end position="110"/>
    </location>
</feature>
<name>A0A482WG15_LAOST</name>
<evidence type="ECO:0000256" key="4">
    <source>
        <dbReference type="ARBA" id="ARBA00022989"/>
    </source>
</evidence>
<evidence type="ECO:0000313" key="13">
    <source>
        <dbReference type="Proteomes" id="UP000291343"/>
    </source>
</evidence>
<keyword evidence="8 10" id="KW-0325">Glycoprotein</keyword>
<dbReference type="Gene3D" id="1.20.1070.10">
    <property type="entry name" value="Rhodopsin 7-helix transmembrane proteins"/>
    <property type="match status" value="1"/>
</dbReference>
<dbReference type="EMBL" id="QKKF02037473">
    <property type="protein sequence ID" value="RZF32131.1"/>
    <property type="molecule type" value="Genomic_DNA"/>
</dbReference>
<keyword evidence="2" id="KW-1003">Cell membrane</keyword>
<dbReference type="OrthoDB" id="5987909at2759"/>
<dbReference type="PROSITE" id="PS50262">
    <property type="entry name" value="G_PROTEIN_RECEP_F1_2"/>
    <property type="match status" value="1"/>
</dbReference>
<proteinExistence type="inferred from homology"/>
<keyword evidence="3 10" id="KW-0812">Transmembrane</keyword>
<evidence type="ECO:0000313" key="12">
    <source>
        <dbReference type="EMBL" id="RZF32131.1"/>
    </source>
</evidence>
<gene>
    <name evidence="12" type="ORF">LSTR_LSTR003994</name>
</gene>
<keyword evidence="13" id="KW-1185">Reference proteome</keyword>
<dbReference type="GO" id="GO:0008188">
    <property type="term" value="F:neuropeptide receptor activity"/>
    <property type="evidence" value="ECO:0007669"/>
    <property type="project" value="TreeGrafter"/>
</dbReference>
<keyword evidence="7 10" id="KW-0675">Receptor</keyword>
<keyword evidence="4 10" id="KW-1133">Transmembrane helix</keyword>
<keyword evidence="5 10" id="KW-0297">G-protein coupled receptor</keyword>
<dbReference type="SUPFAM" id="SSF81321">
    <property type="entry name" value="Family A G protein-coupled receptor-like"/>
    <property type="match status" value="1"/>
</dbReference>
<protein>
    <recommendedName>
        <fullName evidence="11">G-protein coupled receptors family 1 profile domain-containing protein</fullName>
    </recommendedName>
</protein>
<dbReference type="Proteomes" id="UP000291343">
    <property type="component" value="Unassembled WGS sequence"/>
</dbReference>
<evidence type="ECO:0000256" key="1">
    <source>
        <dbReference type="ARBA" id="ARBA00004651"/>
    </source>
</evidence>
<dbReference type="PANTHER" id="PTHR24224:SF6">
    <property type="entry name" value="CARDIOACCELERATORY PEPTIDE RECEPTOR-RELATED"/>
    <property type="match status" value="1"/>
</dbReference>
<dbReference type="GO" id="GO:0005000">
    <property type="term" value="F:vasopressin receptor activity"/>
    <property type="evidence" value="ECO:0007669"/>
    <property type="project" value="InterPro"/>
</dbReference>
<dbReference type="InParanoid" id="A0A482WG15"/>
<evidence type="ECO:0000259" key="11">
    <source>
        <dbReference type="PROSITE" id="PS50262"/>
    </source>
</evidence>
<dbReference type="Pfam" id="PF00001">
    <property type="entry name" value="7tm_1"/>
    <property type="match status" value="1"/>
</dbReference>
<keyword evidence="6 10" id="KW-0472">Membrane</keyword>
<dbReference type="SMR" id="A0A482WG15"/>
<evidence type="ECO:0000256" key="9">
    <source>
        <dbReference type="ARBA" id="ARBA00023224"/>
    </source>
</evidence>
<dbReference type="InterPro" id="IPR017452">
    <property type="entry name" value="GPCR_Rhodpsn_7TM"/>
</dbReference>
<dbReference type="PROSITE" id="PS00237">
    <property type="entry name" value="G_PROTEIN_RECEP_F1_1"/>
    <property type="match status" value="1"/>
</dbReference>
<evidence type="ECO:0000256" key="7">
    <source>
        <dbReference type="ARBA" id="ARBA00023170"/>
    </source>
</evidence>
<dbReference type="PANTHER" id="PTHR24224">
    <property type="entry name" value="CARDIOACCELERATORY PEPTIDE RECEPTOR-RELATED"/>
    <property type="match status" value="1"/>
</dbReference>
<comment type="caution">
    <text evidence="12">The sequence shown here is derived from an EMBL/GenBank/DDBJ whole genome shotgun (WGS) entry which is preliminary data.</text>
</comment>
<dbReference type="GO" id="GO:0005886">
    <property type="term" value="C:plasma membrane"/>
    <property type="evidence" value="ECO:0007669"/>
    <property type="project" value="UniProtKB-SubCell"/>
</dbReference>
<comment type="subcellular location">
    <subcellularLocation>
        <location evidence="1 10">Cell membrane</location>
        <topology evidence="1 10">Multi-pass membrane protein</topology>
    </subcellularLocation>
</comment>
<feature type="transmembrane region" description="Helical" evidence="10">
    <location>
        <begin position="243"/>
        <end position="269"/>
    </location>
</feature>
<dbReference type="PRINTS" id="PR00896">
    <property type="entry name" value="VASOPRESSINR"/>
</dbReference>
<organism evidence="12 13">
    <name type="scientific">Laodelphax striatellus</name>
    <name type="common">Small brown planthopper</name>
    <name type="synonym">Delphax striatella</name>
    <dbReference type="NCBI Taxonomy" id="195883"/>
    <lineage>
        <taxon>Eukaryota</taxon>
        <taxon>Metazoa</taxon>
        <taxon>Ecdysozoa</taxon>
        <taxon>Arthropoda</taxon>
        <taxon>Hexapoda</taxon>
        <taxon>Insecta</taxon>
        <taxon>Pterygota</taxon>
        <taxon>Neoptera</taxon>
        <taxon>Paraneoptera</taxon>
        <taxon>Hemiptera</taxon>
        <taxon>Auchenorrhyncha</taxon>
        <taxon>Fulgoroidea</taxon>
        <taxon>Delphacidae</taxon>
        <taxon>Criomorphinae</taxon>
        <taxon>Laodelphax</taxon>
    </lineage>
</organism>
<feature type="domain" description="G-protein coupled receptors family 1 profile" evidence="11">
    <location>
        <begin position="102"/>
        <end position="363"/>
    </location>
</feature>
<accession>A0A482WG15</accession>
<dbReference type="InterPro" id="IPR000276">
    <property type="entry name" value="GPCR_Rhodpsn"/>
</dbReference>
<dbReference type="InterPro" id="IPR001817">
    <property type="entry name" value="Vasoprsn_rcpt"/>
</dbReference>
<dbReference type="FunFam" id="1.20.1070.10:FF:000188">
    <property type="entry name" value="Neuropeptide S receptor"/>
    <property type="match status" value="1"/>
</dbReference>
<evidence type="ECO:0000256" key="3">
    <source>
        <dbReference type="ARBA" id="ARBA00022692"/>
    </source>
</evidence>
<feature type="transmembrane region" description="Helical" evidence="10">
    <location>
        <begin position="347"/>
        <end position="366"/>
    </location>
</feature>
<feature type="transmembrane region" description="Helical" evidence="10">
    <location>
        <begin position="160"/>
        <end position="181"/>
    </location>
</feature>
<reference evidence="12 13" key="1">
    <citation type="journal article" date="2017" name="Gigascience">
        <title>Genome sequence of the small brown planthopper, Laodelphax striatellus.</title>
        <authorList>
            <person name="Zhu J."/>
            <person name="Jiang F."/>
            <person name="Wang X."/>
            <person name="Yang P."/>
            <person name="Bao Y."/>
            <person name="Zhao W."/>
            <person name="Wang W."/>
            <person name="Lu H."/>
            <person name="Wang Q."/>
            <person name="Cui N."/>
            <person name="Li J."/>
            <person name="Chen X."/>
            <person name="Luo L."/>
            <person name="Yu J."/>
            <person name="Kang L."/>
            <person name="Cui F."/>
        </authorList>
    </citation>
    <scope>NUCLEOTIDE SEQUENCE [LARGE SCALE GENOMIC DNA]</scope>
    <source>
        <strain evidence="12">Lst14</strain>
    </source>
</reference>
<evidence type="ECO:0000256" key="8">
    <source>
        <dbReference type="ARBA" id="ARBA00023180"/>
    </source>
</evidence>